<name>A0A136A6X7_9ALTE</name>
<dbReference type="OrthoDB" id="9766687at2"/>
<dbReference type="PANTHER" id="PTHR12558">
    <property type="entry name" value="CELL DIVISION CYCLE 16,23,27"/>
    <property type="match status" value="1"/>
</dbReference>
<dbReference type="GO" id="GO:0051301">
    <property type="term" value="P:cell division"/>
    <property type="evidence" value="ECO:0007669"/>
    <property type="project" value="TreeGrafter"/>
</dbReference>
<dbReference type="SUPFAM" id="SSF48452">
    <property type="entry name" value="TPR-like"/>
    <property type="match status" value="1"/>
</dbReference>
<reference evidence="3" key="1">
    <citation type="submission" date="2016-02" db="EMBL/GenBank/DDBJ databases">
        <authorList>
            <person name="Schultz-Johansen M."/>
            <person name="Glaring M.A."/>
            <person name="Bech P.K."/>
            <person name="Stougaard P."/>
        </authorList>
    </citation>
    <scope>NUCLEOTIDE SEQUENCE [LARGE SCALE GENOMIC DNA]</scope>
    <source>
        <strain evidence="3">S66</strain>
    </source>
</reference>
<sequence length="599" mass="68056">MDAKVSCRCGNAKIPTQCCLLKITSKPWSGNSKKVTIENACILLKQALNQRNFILVQTISNSILSKVANHPVVHYVVAMQYFLQGQHQSAKTSIQFAFANGLQDANAYLQYANLVGQEGNYHAALKSLELALQIKPDFAPALTMGFQISMLIQQFEQAIHFAKSLLKINAQNCHYYVFLAEAYSKNLQDDLALIVIEQGLEIETNNSPLLLLKVGILELNNKLDQAQALLQSVLLKSPEEIDALLLQAKLLIRQKQVSKAKEILLELVENPNCSAEQIQSAHASLVNANRALGCYKAAWQNAEQMNSLTAKIRPNSGEWSEVETYFTQIEQAANSLNSPFNLALENSNQFLFIVGFPRSGSTLLEKLLYERFQSFSVGESNAIPELEKEVFLRFDKPWWQLNDSEWNNPQLLKHVEKALDVYKNQGWQSDSPLIDKNLLNSTRLILLDKLFPDAPIIKLVRHPLDVLVSNFVTHFGSNDAWHSNLEITAKYMLKVDEHWHSVSRKLHNPVYTIHYESIINNQGIPNELNSFLEHYWPAKTRPVNTQDITQFVTRTASYAQVQQNINTESLNSYKHYLDSIPKDIINIIRPIAERWNYII</sequence>
<comment type="caution">
    <text evidence="2">The sequence shown here is derived from an EMBL/GenBank/DDBJ whole genome shotgun (WGS) entry which is preliminary data.</text>
</comment>
<keyword evidence="3" id="KW-1185">Reference proteome</keyword>
<dbReference type="Pfam" id="PF14559">
    <property type="entry name" value="TPR_19"/>
    <property type="match status" value="1"/>
</dbReference>
<feature type="repeat" description="TPR" evidence="1">
    <location>
        <begin position="105"/>
        <end position="138"/>
    </location>
</feature>
<evidence type="ECO:0000256" key="1">
    <source>
        <dbReference type="PROSITE-ProRule" id="PRU00339"/>
    </source>
</evidence>
<dbReference type="AlphaFoldDB" id="A0A136A6X7"/>
<organism evidence="2 3">
    <name type="scientific">Paraglaciecola hydrolytica</name>
    <dbReference type="NCBI Taxonomy" id="1799789"/>
    <lineage>
        <taxon>Bacteria</taxon>
        <taxon>Pseudomonadati</taxon>
        <taxon>Pseudomonadota</taxon>
        <taxon>Gammaproteobacteria</taxon>
        <taxon>Alteromonadales</taxon>
        <taxon>Alteromonadaceae</taxon>
        <taxon>Paraglaciecola</taxon>
    </lineage>
</organism>
<evidence type="ECO:0000313" key="3">
    <source>
        <dbReference type="Proteomes" id="UP000070299"/>
    </source>
</evidence>
<dbReference type="RefSeq" id="WP_068370941.1">
    <property type="nucleotide sequence ID" value="NZ_LSNE01000001.1"/>
</dbReference>
<gene>
    <name evidence="2" type="ORF">AX660_00605</name>
</gene>
<dbReference type="InterPro" id="IPR011990">
    <property type="entry name" value="TPR-like_helical_dom_sf"/>
</dbReference>
<keyword evidence="1" id="KW-0802">TPR repeat</keyword>
<dbReference type="Gene3D" id="3.40.50.300">
    <property type="entry name" value="P-loop containing nucleotide triphosphate hydrolases"/>
    <property type="match status" value="1"/>
</dbReference>
<dbReference type="InterPro" id="IPR027417">
    <property type="entry name" value="P-loop_NTPase"/>
</dbReference>
<dbReference type="SUPFAM" id="SSF52540">
    <property type="entry name" value="P-loop containing nucleoside triphosphate hydrolases"/>
    <property type="match status" value="1"/>
</dbReference>
<dbReference type="EMBL" id="LSNE01000001">
    <property type="protein sequence ID" value="KXI30995.1"/>
    <property type="molecule type" value="Genomic_DNA"/>
</dbReference>
<dbReference type="Gene3D" id="1.25.40.10">
    <property type="entry name" value="Tetratricopeptide repeat domain"/>
    <property type="match status" value="1"/>
</dbReference>
<dbReference type="InterPro" id="IPR019734">
    <property type="entry name" value="TPR_rpt"/>
</dbReference>
<accession>A0A136A6X7</accession>
<dbReference type="Proteomes" id="UP000070299">
    <property type="component" value="Unassembled WGS sequence"/>
</dbReference>
<proteinExistence type="predicted"/>
<dbReference type="PROSITE" id="PS50005">
    <property type="entry name" value="TPR"/>
    <property type="match status" value="1"/>
</dbReference>
<dbReference type="SMART" id="SM00028">
    <property type="entry name" value="TPR"/>
    <property type="match status" value="2"/>
</dbReference>
<protein>
    <submittedName>
        <fullName evidence="2">Uncharacterized protein</fullName>
    </submittedName>
</protein>
<dbReference type="STRING" id="1799789.AX660_00605"/>
<dbReference type="Pfam" id="PF13469">
    <property type="entry name" value="Sulfotransfer_3"/>
    <property type="match status" value="1"/>
</dbReference>
<evidence type="ECO:0000313" key="2">
    <source>
        <dbReference type="EMBL" id="KXI30995.1"/>
    </source>
</evidence>
<dbReference type="PANTHER" id="PTHR12558:SF44">
    <property type="entry name" value="TETRATRICOPEPTIDE REPEAT-CONTAINING PROTEIN"/>
    <property type="match status" value="1"/>
</dbReference>